<dbReference type="RefSeq" id="WP_190450741.1">
    <property type="nucleotide sequence ID" value="NZ_JAMPLM010000002.1"/>
</dbReference>
<protein>
    <submittedName>
        <fullName evidence="1">Uncharacterized protein</fullName>
    </submittedName>
</protein>
<evidence type="ECO:0000313" key="1">
    <source>
        <dbReference type="EMBL" id="MEP1057700.1"/>
    </source>
</evidence>
<keyword evidence="2" id="KW-1185">Reference proteome</keyword>
<organism evidence="1 2">
    <name type="scientific">Stenomitos frigidus AS-A4</name>
    <dbReference type="NCBI Taxonomy" id="2933935"/>
    <lineage>
        <taxon>Bacteria</taxon>
        <taxon>Bacillati</taxon>
        <taxon>Cyanobacteriota</taxon>
        <taxon>Cyanophyceae</taxon>
        <taxon>Leptolyngbyales</taxon>
        <taxon>Leptolyngbyaceae</taxon>
        <taxon>Stenomitos</taxon>
    </lineage>
</organism>
<proteinExistence type="predicted"/>
<gene>
    <name evidence="1" type="ORF">NDI38_04560</name>
</gene>
<reference evidence="1 2" key="1">
    <citation type="submission" date="2022-04" db="EMBL/GenBank/DDBJ databases">
        <title>Positive selection, recombination, and allopatry shape intraspecific diversity of widespread and dominant cyanobacteria.</title>
        <authorList>
            <person name="Wei J."/>
            <person name="Shu W."/>
            <person name="Hu C."/>
        </authorList>
    </citation>
    <scope>NUCLEOTIDE SEQUENCE [LARGE SCALE GENOMIC DNA]</scope>
    <source>
        <strain evidence="1 2">AS-A4</strain>
    </source>
</reference>
<evidence type="ECO:0000313" key="2">
    <source>
        <dbReference type="Proteomes" id="UP001476950"/>
    </source>
</evidence>
<comment type="caution">
    <text evidence="1">The sequence shown here is derived from an EMBL/GenBank/DDBJ whole genome shotgun (WGS) entry which is preliminary data.</text>
</comment>
<name>A0ABV0KER8_9CYAN</name>
<sequence length="56" mass="6053">MTINNGTTPQPTHDETGRPIAAAYLTAGGTCLWYSDGQLPMVRHVLQGQLTLEQTP</sequence>
<dbReference type="EMBL" id="JAMPLM010000002">
    <property type="protein sequence ID" value="MEP1057700.1"/>
    <property type="molecule type" value="Genomic_DNA"/>
</dbReference>
<dbReference type="Proteomes" id="UP001476950">
    <property type="component" value="Unassembled WGS sequence"/>
</dbReference>
<accession>A0ABV0KER8</accession>